<reference evidence="2" key="1">
    <citation type="submission" date="2022-01" db="EMBL/GenBank/DDBJ databases">
        <title>Complete genome of Methanomicrobium antiquum DSM 21220.</title>
        <authorList>
            <person name="Chen S.-C."/>
            <person name="You Y.-T."/>
            <person name="Zhou Y.-Z."/>
            <person name="Lai M.-C."/>
        </authorList>
    </citation>
    <scope>NUCLEOTIDE SEQUENCE</scope>
    <source>
        <strain evidence="2">DSM 21220</strain>
    </source>
</reference>
<dbReference type="RefSeq" id="WP_278100738.1">
    <property type="nucleotide sequence ID" value="NZ_CP091092.1"/>
</dbReference>
<dbReference type="InterPro" id="IPR032710">
    <property type="entry name" value="NTF2-like_dom_sf"/>
</dbReference>
<dbReference type="Proteomes" id="UP001218895">
    <property type="component" value="Chromosome"/>
</dbReference>
<proteinExistence type="predicted"/>
<dbReference type="EMBL" id="CP091092">
    <property type="protein sequence ID" value="WFN37899.1"/>
    <property type="molecule type" value="Genomic_DNA"/>
</dbReference>
<dbReference type="Pfam" id="PF13474">
    <property type="entry name" value="SnoaL_3"/>
    <property type="match status" value="1"/>
</dbReference>
<protein>
    <submittedName>
        <fullName evidence="2">Nuclear transport factor 2 family protein</fullName>
    </submittedName>
</protein>
<organism evidence="2 3">
    <name type="scientific">Methanomicrobium antiquum</name>
    <dbReference type="NCBI Taxonomy" id="487686"/>
    <lineage>
        <taxon>Archaea</taxon>
        <taxon>Methanobacteriati</taxon>
        <taxon>Methanobacteriota</taxon>
        <taxon>Stenosarchaea group</taxon>
        <taxon>Methanomicrobia</taxon>
        <taxon>Methanomicrobiales</taxon>
        <taxon>Methanomicrobiaceae</taxon>
        <taxon>Methanomicrobium</taxon>
    </lineage>
</organism>
<evidence type="ECO:0000313" key="2">
    <source>
        <dbReference type="EMBL" id="WFN37899.1"/>
    </source>
</evidence>
<evidence type="ECO:0000259" key="1">
    <source>
        <dbReference type="Pfam" id="PF13474"/>
    </source>
</evidence>
<dbReference type="SUPFAM" id="SSF54427">
    <property type="entry name" value="NTF2-like"/>
    <property type="match status" value="1"/>
</dbReference>
<dbReference type="KEGG" id="manq:L1994_05820"/>
<evidence type="ECO:0000313" key="3">
    <source>
        <dbReference type="Proteomes" id="UP001218895"/>
    </source>
</evidence>
<dbReference type="Gene3D" id="3.10.450.50">
    <property type="match status" value="1"/>
</dbReference>
<gene>
    <name evidence="2" type="ORF">L1994_05820</name>
</gene>
<name>A0AAF0JMI0_9EURY</name>
<accession>A0AAF0JMI0</accession>
<keyword evidence="3" id="KW-1185">Reference proteome</keyword>
<feature type="domain" description="SnoaL-like" evidence="1">
    <location>
        <begin position="11"/>
        <end position="131"/>
    </location>
</feature>
<dbReference type="InterPro" id="IPR037401">
    <property type="entry name" value="SnoaL-like"/>
</dbReference>
<dbReference type="GeneID" id="79949896"/>
<sequence length="143" mass="15952">MSLTEAQKKEVRVAMEAYAAAYKTKDFDGMMNIFSPGICGFGSGPDEIIKNHESFARQIKRDMIQADVESVVFSETQINGEGKVAWVMTQSAIVFTVSGSEKQTVKGRSTMVLRNTDDKWLIEQIHFSMPYGRQAEGQSFPEA</sequence>
<dbReference type="AlphaFoldDB" id="A0AAF0JMI0"/>